<protein>
    <submittedName>
        <fullName evidence="2">Uncharacterized protein</fullName>
    </submittedName>
</protein>
<reference evidence="2" key="1">
    <citation type="submission" date="2023-03" db="EMBL/GenBank/DDBJ databases">
        <title>Massive genome expansion in bonnet fungi (Mycena s.s.) driven by repeated elements and novel gene families across ecological guilds.</title>
        <authorList>
            <consortium name="Lawrence Berkeley National Laboratory"/>
            <person name="Harder C.B."/>
            <person name="Miyauchi S."/>
            <person name="Viragh M."/>
            <person name="Kuo A."/>
            <person name="Thoen E."/>
            <person name="Andreopoulos B."/>
            <person name="Lu D."/>
            <person name="Skrede I."/>
            <person name="Drula E."/>
            <person name="Henrissat B."/>
            <person name="Morin E."/>
            <person name="Kohler A."/>
            <person name="Barry K."/>
            <person name="LaButti K."/>
            <person name="Morin E."/>
            <person name="Salamov A."/>
            <person name="Lipzen A."/>
            <person name="Mereny Z."/>
            <person name="Hegedus B."/>
            <person name="Baldrian P."/>
            <person name="Stursova M."/>
            <person name="Weitz H."/>
            <person name="Taylor A."/>
            <person name="Grigoriev I.V."/>
            <person name="Nagy L.G."/>
            <person name="Martin F."/>
            <person name="Kauserud H."/>
        </authorList>
    </citation>
    <scope>NUCLEOTIDE SEQUENCE</scope>
    <source>
        <strain evidence="2">9144</strain>
    </source>
</reference>
<comment type="caution">
    <text evidence="2">The sequence shown here is derived from an EMBL/GenBank/DDBJ whole genome shotgun (WGS) entry which is preliminary data.</text>
</comment>
<dbReference type="AlphaFoldDB" id="A0AAD7E3P3"/>
<organism evidence="2 3">
    <name type="scientific">Mycena pura</name>
    <dbReference type="NCBI Taxonomy" id="153505"/>
    <lineage>
        <taxon>Eukaryota</taxon>
        <taxon>Fungi</taxon>
        <taxon>Dikarya</taxon>
        <taxon>Basidiomycota</taxon>
        <taxon>Agaricomycotina</taxon>
        <taxon>Agaricomycetes</taxon>
        <taxon>Agaricomycetidae</taxon>
        <taxon>Agaricales</taxon>
        <taxon>Marasmiineae</taxon>
        <taxon>Mycenaceae</taxon>
        <taxon>Mycena</taxon>
    </lineage>
</organism>
<proteinExistence type="predicted"/>
<name>A0AAD7E3P3_9AGAR</name>
<accession>A0AAD7E3P3</accession>
<dbReference type="Proteomes" id="UP001219525">
    <property type="component" value="Unassembled WGS sequence"/>
</dbReference>
<gene>
    <name evidence="2" type="ORF">GGX14DRAFT_627600</name>
</gene>
<sequence>MGRAACSRKVVHVELRVGMVGRRRREPQKRCVLGLHPVCDADGGLGKHIHDGAAGHPCGHRDGNPPCAAGTRWWLASGAQALAYRAPRVRDKLKSKYLVTVTEAKDSCNPDKTSEAQGGKRLAVPSPAPAGADSGCARPKSSWYAPDAGRQRTRRAEARAAAVRRGRRRRRRWEVVGLQSRCGGPTGGRRLEHKAPGISGAVADGGKDGA</sequence>
<dbReference type="EMBL" id="JARJCW010000003">
    <property type="protein sequence ID" value="KAJ7226948.1"/>
    <property type="molecule type" value="Genomic_DNA"/>
</dbReference>
<keyword evidence="3" id="KW-1185">Reference proteome</keyword>
<evidence type="ECO:0000313" key="2">
    <source>
        <dbReference type="EMBL" id="KAJ7226948.1"/>
    </source>
</evidence>
<feature type="region of interest" description="Disordered" evidence="1">
    <location>
        <begin position="106"/>
        <end position="210"/>
    </location>
</feature>
<evidence type="ECO:0000256" key="1">
    <source>
        <dbReference type="SAM" id="MobiDB-lite"/>
    </source>
</evidence>
<evidence type="ECO:0000313" key="3">
    <source>
        <dbReference type="Proteomes" id="UP001219525"/>
    </source>
</evidence>
<feature type="compositionally biased region" description="Basic residues" evidence="1">
    <location>
        <begin position="162"/>
        <end position="172"/>
    </location>
</feature>